<gene>
    <name evidence="2" type="ORF">SAMN04488564_1292</name>
</gene>
<dbReference type="EMBL" id="FOYL01000029">
    <property type="protein sequence ID" value="SFR30127.1"/>
    <property type="molecule type" value="Genomic_DNA"/>
</dbReference>
<evidence type="ECO:0000259" key="1">
    <source>
        <dbReference type="PROSITE" id="PS50994"/>
    </source>
</evidence>
<name>A0A1I6FJZ6_9PSEU</name>
<dbReference type="InterPro" id="IPR012337">
    <property type="entry name" value="RNaseH-like_sf"/>
</dbReference>
<dbReference type="GO" id="GO:0015074">
    <property type="term" value="P:DNA integration"/>
    <property type="evidence" value="ECO:0007669"/>
    <property type="project" value="InterPro"/>
</dbReference>
<reference evidence="3" key="1">
    <citation type="submission" date="2016-10" db="EMBL/GenBank/DDBJ databases">
        <authorList>
            <person name="Varghese N."/>
            <person name="Submissions S."/>
        </authorList>
    </citation>
    <scope>NUCLEOTIDE SEQUENCE [LARGE SCALE GENOMIC DNA]</scope>
    <source>
        <strain evidence="3">DSM 44232</strain>
    </source>
</reference>
<proteinExistence type="predicted"/>
<dbReference type="InterPro" id="IPR036397">
    <property type="entry name" value="RNaseH_sf"/>
</dbReference>
<evidence type="ECO:0000313" key="3">
    <source>
        <dbReference type="Proteomes" id="UP000198583"/>
    </source>
</evidence>
<sequence length="247" mass="27897">MYRVLTDNRQVRERRRLARHPARVCPELVATAPRQVYSWDITKLAGPVKGTYYDAYVMIDIYSRYIVGVHVHAHESGVLAKELMEQIFSVHGVPRVVHADRGTSMTSKTVAALLADLDVTRSHSRPRVSNDNPYSEALFKTLKYGPEFPERFGSLTASRKFMDTFAHWYNHEHRHTGIGLHTPADVHFGLAAARTASRHTVLAQARARHPHRFGGITTAPKILDLPDTVWINRPADDTDQKIDTEAA</sequence>
<dbReference type="InterPro" id="IPR001584">
    <property type="entry name" value="Integrase_cat-core"/>
</dbReference>
<organism evidence="2 3">
    <name type="scientific">Lentzea waywayandensis</name>
    <dbReference type="NCBI Taxonomy" id="84724"/>
    <lineage>
        <taxon>Bacteria</taxon>
        <taxon>Bacillati</taxon>
        <taxon>Actinomycetota</taxon>
        <taxon>Actinomycetes</taxon>
        <taxon>Pseudonocardiales</taxon>
        <taxon>Pseudonocardiaceae</taxon>
        <taxon>Lentzea</taxon>
    </lineage>
</organism>
<dbReference type="STRING" id="84724.SAMN04488564_1292"/>
<dbReference type="AlphaFoldDB" id="A0A1I6FJZ6"/>
<accession>A0A1I6FJZ6</accession>
<dbReference type="Proteomes" id="UP000198583">
    <property type="component" value="Unassembled WGS sequence"/>
</dbReference>
<dbReference type="Gene3D" id="3.30.420.10">
    <property type="entry name" value="Ribonuclease H-like superfamily/Ribonuclease H"/>
    <property type="match status" value="1"/>
</dbReference>
<dbReference type="SUPFAM" id="SSF53098">
    <property type="entry name" value="Ribonuclease H-like"/>
    <property type="match status" value="1"/>
</dbReference>
<protein>
    <submittedName>
        <fullName evidence="2">Transposase InsO and inactivated derivatives</fullName>
    </submittedName>
</protein>
<evidence type="ECO:0000313" key="2">
    <source>
        <dbReference type="EMBL" id="SFR30127.1"/>
    </source>
</evidence>
<dbReference type="PANTHER" id="PTHR46889">
    <property type="entry name" value="TRANSPOSASE INSF FOR INSERTION SEQUENCE IS3B-RELATED"/>
    <property type="match status" value="1"/>
</dbReference>
<dbReference type="InterPro" id="IPR050900">
    <property type="entry name" value="Transposase_IS3/IS150/IS904"/>
</dbReference>
<keyword evidence="3" id="KW-1185">Reference proteome</keyword>
<dbReference type="PROSITE" id="PS50994">
    <property type="entry name" value="INTEGRASE"/>
    <property type="match status" value="1"/>
</dbReference>
<dbReference type="PANTHER" id="PTHR46889:SF4">
    <property type="entry name" value="TRANSPOSASE INSO FOR INSERTION SEQUENCE ELEMENT IS911B-RELATED"/>
    <property type="match status" value="1"/>
</dbReference>
<dbReference type="Pfam" id="PF00665">
    <property type="entry name" value="rve"/>
    <property type="match status" value="1"/>
</dbReference>
<feature type="domain" description="Integrase catalytic" evidence="1">
    <location>
        <begin position="29"/>
        <end position="191"/>
    </location>
</feature>
<dbReference type="GO" id="GO:0003676">
    <property type="term" value="F:nucleic acid binding"/>
    <property type="evidence" value="ECO:0007669"/>
    <property type="project" value="InterPro"/>
</dbReference>